<dbReference type="STRING" id="743718.Isova_1688"/>
<dbReference type="HOGENOM" id="CLU_148712_1_0_11"/>
<keyword evidence="3" id="KW-1185">Reference proteome</keyword>
<organism evidence="3">
    <name type="scientific">Isoptericola variabilis (strain 225)</name>
    <dbReference type="NCBI Taxonomy" id="743718"/>
    <lineage>
        <taxon>Bacteria</taxon>
        <taxon>Bacillati</taxon>
        <taxon>Actinomycetota</taxon>
        <taxon>Actinomycetes</taxon>
        <taxon>Micrococcales</taxon>
        <taxon>Promicromonosporaceae</taxon>
        <taxon>Isoptericola</taxon>
    </lineage>
</organism>
<reference evidence="2 3" key="1">
    <citation type="submission" date="2011-05" db="EMBL/GenBank/DDBJ databases">
        <title>Complete sequence of Isoptericola variabilis 225.</title>
        <authorList>
            <consortium name="US DOE Joint Genome Institute"/>
            <person name="Lucas S."/>
            <person name="Han J."/>
            <person name="Lapidus A."/>
            <person name="Cheng J.-F."/>
            <person name="Goodwin L."/>
            <person name="Pitluck S."/>
            <person name="Peters L."/>
            <person name="Mikhailova N."/>
            <person name="Zeytun A."/>
            <person name="Han C."/>
            <person name="Tapia R."/>
            <person name="Land M."/>
            <person name="Hauser L."/>
            <person name="Kyrpides N."/>
            <person name="Ivanova N."/>
            <person name="Pagani I."/>
            <person name="Siebers A."/>
            <person name="Allgaier M."/>
            <person name="Thelen M."/>
            <person name="Hugenholtz P."/>
            <person name="Gladden J."/>
            <person name="Woyke T."/>
        </authorList>
    </citation>
    <scope>NUCLEOTIDE SEQUENCE [LARGE SCALE GENOMIC DNA]</scope>
    <source>
        <strain evidence="3">225</strain>
    </source>
</reference>
<name>F6FVL3_ISOV2</name>
<proteinExistence type="predicted"/>
<protein>
    <submittedName>
        <fullName evidence="2">Uncharacterized protein</fullName>
    </submittedName>
</protein>
<dbReference type="RefSeq" id="WP_013838832.1">
    <property type="nucleotide sequence ID" value="NC_015588.1"/>
</dbReference>
<dbReference type="EMBL" id="CP002810">
    <property type="protein sequence ID" value="AEG44440.1"/>
    <property type="molecule type" value="Genomic_DNA"/>
</dbReference>
<accession>F6FVL3</accession>
<sequence length="94" mass="10427">MTTTEFATLRRSIEQLRASVAEVRSAFGDAPEVRRLVNDLERLEIDAGELASRPLRRTHPDDAPHVVVPDTPLDETMWSDADDEGVGGYHGDRA</sequence>
<dbReference type="Proteomes" id="UP000009236">
    <property type="component" value="Chromosome"/>
</dbReference>
<gene>
    <name evidence="2" type="ordered locus">Isova_1688</name>
</gene>
<dbReference type="AlphaFoldDB" id="F6FVL3"/>
<evidence type="ECO:0000313" key="3">
    <source>
        <dbReference type="Proteomes" id="UP000009236"/>
    </source>
</evidence>
<dbReference type="eggNOG" id="ENOG503301T">
    <property type="taxonomic scope" value="Bacteria"/>
</dbReference>
<dbReference type="KEGG" id="iva:Isova_1688"/>
<feature type="region of interest" description="Disordered" evidence="1">
    <location>
        <begin position="54"/>
        <end position="94"/>
    </location>
</feature>
<evidence type="ECO:0000313" key="2">
    <source>
        <dbReference type="EMBL" id="AEG44440.1"/>
    </source>
</evidence>
<evidence type="ECO:0000256" key="1">
    <source>
        <dbReference type="SAM" id="MobiDB-lite"/>
    </source>
</evidence>